<comment type="caution">
    <text evidence="3">The sequence shown here is derived from an EMBL/GenBank/DDBJ whole genome shotgun (WGS) entry which is preliminary data.</text>
</comment>
<feature type="compositionally biased region" description="Basic and acidic residues" evidence="1">
    <location>
        <begin position="50"/>
        <end position="62"/>
    </location>
</feature>
<protein>
    <recommendedName>
        <fullName evidence="2">Retrotransposon gag domain-containing protein</fullName>
    </recommendedName>
</protein>
<keyword evidence="4" id="KW-1185">Reference proteome</keyword>
<gene>
    <name evidence="3" type="ORF">A2U01_0023764</name>
</gene>
<dbReference type="PANTHER" id="PTHR33223">
    <property type="entry name" value="CCHC-TYPE DOMAIN-CONTAINING PROTEIN"/>
    <property type="match status" value="1"/>
</dbReference>
<dbReference type="InterPro" id="IPR005162">
    <property type="entry name" value="Retrotrans_gag_dom"/>
</dbReference>
<dbReference type="AlphaFoldDB" id="A0A392NU31"/>
<sequence>MSTPTVTTMSPPDDSDDDDNTGSRSSRRRENDLKKNHTHNSKDPFSTKITDCRIPKSLEKPPKLQTYDGTGDPDEHVEHIDTILDYHGGRGGVRCKLFVQTLKGSAMTWLKSLPDKSVRSWTYLYTQFFSHLITCKLQPKTVASLGGIVQGKDETLRDYIERFTREAVKVKGADEKLKCFIFKKGLRAGVMFKQKLGLKEPKNMSELLIRAQPYINYEEKLIVKVQESRFELGF</sequence>
<accession>A0A392NU31</accession>
<organism evidence="3 4">
    <name type="scientific">Trifolium medium</name>
    <dbReference type="NCBI Taxonomy" id="97028"/>
    <lineage>
        <taxon>Eukaryota</taxon>
        <taxon>Viridiplantae</taxon>
        <taxon>Streptophyta</taxon>
        <taxon>Embryophyta</taxon>
        <taxon>Tracheophyta</taxon>
        <taxon>Spermatophyta</taxon>
        <taxon>Magnoliopsida</taxon>
        <taxon>eudicotyledons</taxon>
        <taxon>Gunneridae</taxon>
        <taxon>Pentapetalae</taxon>
        <taxon>rosids</taxon>
        <taxon>fabids</taxon>
        <taxon>Fabales</taxon>
        <taxon>Fabaceae</taxon>
        <taxon>Papilionoideae</taxon>
        <taxon>50 kb inversion clade</taxon>
        <taxon>NPAAA clade</taxon>
        <taxon>Hologalegina</taxon>
        <taxon>IRL clade</taxon>
        <taxon>Trifolieae</taxon>
        <taxon>Trifolium</taxon>
    </lineage>
</organism>
<feature type="domain" description="Retrotransposon gag" evidence="2">
    <location>
        <begin position="96"/>
        <end position="187"/>
    </location>
</feature>
<dbReference type="Proteomes" id="UP000265520">
    <property type="component" value="Unassembled WGS sequence"/>
</dbReference>
<reference evidence="3 4" key="1">
    <citation type="journal article" date="2018" name="Front. Plant Sci.">
        <title>Red Clover (Trifolium pratense) and Zigzag Clover (T. medium) - A Picture of Genomic Similarities and Differences.</title>
        <authorList>
            <person name="Dluhosova J."/>
            <person name="Istvanek J."/>
            <person name="Nedelnik J."/>
            <person name="Repkova J."/>
        </authorList>
    </citation>
    <scope>NUCLEOTIDE SEQUENCE [LARGE SCALE GENOMIC DNA]</scope>
    <source>
        <strain evidence="4">cv. 10/8</strain>
        <tissue evidence="3">Leaf</tissue>
    </source>
</reference>
<evidence type="ECO:0000256" key="1">
    <source>
        <dbReference type="SAM" id="MobiDB-lite"/>
    </source>
</evidence>
<dbReference type="PANTHER" id="PTHR33223:SF10">
    <property type="entry name" value="AMINOTRANSFERASE-LIKE PLANT MOBILE DOMAIN-CONTAINING PROTEIN"/>
    <property type="match status" value="1"/>
</dbReference>
<evidence type="ECO:0000259" key="2">
    <source>
        <dbReference type="Pfam" id="PF03732"/>
    </source>
</evidence>
<name>A0A392NU31_9FABA</name>
<dbReference type="EMBL" id="LXQA010050009">
    <property type="protein sequence ID" value="MCI02730.1"/>
    <property type="molecule type" value="Genomic_DNA"/>
</dbReference>
<evidence type="ECO:0000313" key="3">
    <source>
        <dbReference type="EMBL" id="MCI02730.1"/>
    </source>
</evidence>
<evidence type="ECO:0000313" key="4">
    <source>
        <dbReference type="Proteomes" id="UP000265520"/>
    </source>
</evidence>
<proteinExistence type="predicted"/>
<dbReference type="Pfam" id="PF03732">
    <property type="entry name" value="Retrotrans_gag"/>
    <property type="match status" value="1"/>
</dbReference>
<feature type="region of interest" description="Disordered" evidence="1">
    <location>
        <begin position="1"/>
        <end position="73"/>
    </location>
</feature>
<feature type="compositionally biased region" description="Low complexity" evidence="1">
    <location>
        <begin position="1"/>
        <end position="12"/>
    </location>
</feature>